<evidence type="ECO:0000256" key="2">
    <source>
        <dbReference type="ARBA" id="ARBA00025796"/>
    </source>
</evidence>
<reference evidence="5 6" key="1">
    <citation type="submission" date="2024-03" db="EMBL/GenBank/DDBJ databases">
        <authorList>
            <person name="Gkanogiannis A."/>
            <person name="Becerra Lopez-Lavalle L."/>
        </authorList>
    </citation>
    <scope>NUCLEOTIDE SEQUENCE [LARGE SCALE GENOMIC DNA]</scope>
</reference>
<accession>A0ABP0Z7J9</accession>
<dbReference type="InterPro" id="IPR044989">
    <property type="entry name" value="TAC1"/>
</dbReference>
<evidence type="ECO:0000256" key="4">
    <source>
        <dbReference type="SAM" id="MobiDB-lite"/>
    </source>
</evidence>
<gene>
    <name evidence="5" type="ORF">CITCOLO1_LOCUS21185</name>
</gene>
<comment type="similarity">
    <text evidence="2">Belongs to the TAC family.</text>
</comment>
<feature type="region of interest" description="Disordered" evidence="4">
    <location>
        <begin position="84"/>
        <end position="104"/>
    </location>
</feature>
<organism evidence="5 6">
    <name type="scientific">Citrullus colocynthis</name>
    <name type="common">colocynth</name>
    <dbReference type="NCBI Taxonomy" id="252529"/>
    <lineage>
        <taxon>Eukaryota</taxon>
        <taxon>Viridiplantae</taxon>
        <taxon>Streptophyta</taxon>
        <taxon>Embryophyta</taxon>
        <taxon>Tracheophyta</taxon>
        <taxon>Spermatophyta</taxon>
        <taxon>Magnoliopsida</taxon>
        <taxon>eudicotyledons</taxon>
        <taxon>Gunneridae</taxon>
        <taxon>Pentapetalae</taxon>
        <taxon>rosids</taxon>
        <taxon>fabids</taxon>
        <taxon>Cucurbitales</taxon>
        <taxon>Cucurbitaceae</taxon>
        <taxon>Benincaseae</taxon>
        <taxon>Citrullus</taxon>
    </lineage>
</organism>
<dbReference type="EMBL" id="OZ021743">
    <property type="protein sequence ID" value="CAK9328758.1"/>
    <property type="molecule type" value="Genomic_DNA"/>
</dbReference>
<sequence length="286" mass="32897">MKIFNWVHKTFHHTLLKEGFVQNATRKTESAGNNEVDRHALLKQVEFDHVEALHDWRGGILTIGTFGFESLKPSNEQKEYLVLESEEDDYEDEEEEEEKSLVHDEDHDEIIGYLEDEELNPLMFTAFGHKSKDVSADQKGEDLIMGTYELNMESKYSAIMEMENEEKKKKGERRITLADLFLADAEDVAKALKDDKVLQKKTADVRSKNGLSFAKKLIPRVKEDSHPIKNFQRLMRRMLKRKIHPEIDDKINKPSPDLTHQIGMANNGGFETLESLSLLPSQDAIA</sequence>
<evidence type="ECO:0000313" key="5">
    <source>
        <dbReference type="EMBL" id="CAK9328758.1"/>
    </source>
</evidence>
<dbReference type="PANTHER" id="PTHR38366:SF1">
    <property type="entry name" value="PROTEIN TILLER ANGLE CONTROL 1"/>
    <property type="match status" value="1"/>
</dbReference>
<keyword evidence="1" id="KW-0341">Growth regulation</keyword>
<dbReference type="PANTHER" id="PTHR38366">
    <property type="entry name" value="NAD-DEPENDENT PROTEIN DEACETYLASE HST1-LIKE PROTEIN"/>
    <property type="match status" value="1"/>
</dbReference>
<name>A0ABP0Z7J9_9ROSI</name>
<evidence type="ECO:0000256" key="3">
    <source>
        <dbReference type="ARBA" id="ARBA00026138"/>
    </source>
</evidence>
<feature type="compositionally biased region" description="Acidic residues" evidence="4">
    <location>
        <begin position="84"/>
        <end position="98"/>
    </location>
</feature>
<evidence type="ECO:0000313" key="6">
    <source>
        <dbReference type="Proteomes" id="UP001642487"/>
    </source>
</evidence>
<protein>
    <recommendedName>
        <fullName evidence="3">Protein TILLER ANGLE CONTROL 1</fullName>
    </recommendedName>
</protein>
<proteinExistence type="inferred from homology"/>
<dbReference type="Proteomes" id="UP001642487">
    <property type="component" value="Chromosome 9"/>
</dbReference>
<keyword evidence="6" id="KW-1185">Reference proteome</keyword>
<evidence type="ECO:0000256" key="1">
    <source>
        <dbReference type="ARBA" id="ARBA00022604"/>
    </source>
</evidence>